<dbReference type="FunFam" id="1.10.510.10:FF:000021">
    <property type="entry name" value="Serine/threonine protein kinase"/>
    <property type="match status" value="1"/>
</dbReference>
<evidence type="ECO:0000313" key="10">
    <source>
        <dbReference type="EMBL" id="QJY49257.1"/>
    </source>
</evidence>
<dbReference type="InterPro" id="IPR011009">
    <property type="entry name" value="Kinase-like_dom_sf"/>
</dbReference>
<dbReference type="Gene3D" id="3.30.200.20">
    <property type="entry name" value="Phosphorylase Kinase, domain 1"/>
    <property type="match status" value="1"/>
</dbReference>
<protein>
    <recommendedName>
        <fullName evidence="1">non-specific serine/threonine protein kinase</fullName>
        <ecNumber evidence="1">2.7.11.1</ecNumber>
    </recommendedName>
</protein>
<evidence type="ECO:0000313" key="11">
    <source>
        <dbReference type="Proteomes" id="UP000505377"/>
    </source>
</evidence>
<keyword evidence="4 7" id="KW-0547">Nucleotide-binding</keyword>
<dbReference type="Proteomes" id="UP000505377">
    <property type="component" value="Chromosome"/>
</dbReference>
<dbReference type="PANTHER" id="PTHR43289">
    <property type="entry name" value="MITOGEN-ACTIVATED PROTEIN KINASE KINASE KINASE 20-RELATED"/>
    <property type="match status" value="1"/>
</dbReference>
<dbReference type="KEGG" id="pbro:HOP40_28765"/>
<dbReference type="InterPro" id="IPR000719">
    <property type="entry name" value="Prot_kinase_dom"/>
</dbReference>
<dbReference type="CDD" id="cd14014">
    <property type="entry name" value="STKc_PknB_like"/>
    <property type="match status" value="1"/>
</dbReference>
<evidence type="ECO:0000256" key="3">
    <source>
        <dbReference type="ARBA" id="ARBA00022679"/>
    </source>
</evidence>
<gene>
    <name evidence="10" type="ORF">HOP40_28765</name>
</gene>
<dbReference type="InterPro" id="IPR017441">
    <property type="entry name" value="Protein_kinase_ATP_BS"/>
</dbReference>
<evidence type="ECO:0000256" key="8">
    <source>
        <dbReference type="SAM" id="MobiDB-lite"/>
    </source>
</evidence>
<keyword evidence="2 10" id="KW-0723">Serine/threonine-protein kinase</keyword>
<feature type="compositionally biased region" description="Pro residues" evidence="8">
    <location>
        <begin position="320"/>
        <end position="346"/>
    </location>
</feature>
<evidence type="ECO:0000256" key="6">
    <source>
        <dbReference type="ARBA" id="ARBA00022840"/>
    </source>
</evidence>
<dbReference type="RefSeq" id="WP_172164606.1">
    <property type="nucleotide sequence ID" value="NZ_CP053564.1"/>
</dbReference>
<dbReference type="GO" id="GO:0004674">
    <property type="term" value="F:protein serine/threonine kinase activity"/>
    <property type="evidence" value="ECO:0007669"/>
    <property type="project" value="UniProtKB-KW"/>
</dbReference>
<dbReference type="SMART" id="SM00220">
    <property type="entry name" value="S_TKc"/>
    <property type="match status" value="1"/>
</dbReference>
<feature type="compositionally biased region" description="Pro residues" evidence="8">
    <location>
        <begin position="356"/>
        <end position="386"/>
    </location>
</feature>
<dbReference type="AlphaFoldDB" id="A0A6M6JQI1"/>
<proteinExistence type="predicted"/>
<keyword evidence="3" id="KW-0808">Transferase</keyword>
<dbReference type="GO" id="GO:0005524">
    <property type="term" value="F:ATP binding"/>
    <property type="evidence" value="ECO:0007669"/>
    <property type="project" value="UniProtKB-UniRule"/>
</dbReference>
<feature type="region of interest" description="Disordered" evidence="8">
    <location>
        <begin position="496"/>
        <end position="536"/>
    </location>
</feature>
<dbReference type="EMBL" id="CP053564">
    <property type="protein sequence ID" value="QJY49257.1"/>
    <property type="molecule type" value="Genomic_DNA"/>
</dbReference>
<dbReference type="Gene3D" id="1.10.510.10">
    <property type="entry name" value="Transferase(Phosphotransferase) domain 1"/>
    <property type="match status" value="1"/>
</dbReference>
<feature type="compositionally biased region" description="Pro residues" evidence="8">
    <location>
        <begin position="395"/>
        <end position="405"/>
    </location>
</feature>
<evidence type="ECO:0000256" key="2">
    <source>
        <dbReference type="ARBA" id="ARBA00022527"/>
    </source>
</evidence>
<dbReference type="Pfam" id="PF00069">
    <property type="entry name" value="Pkinase"/>
    <property type="match status" value="1"/>
</dbReference>
<reference evidence="10 11" key="1">
    <citation type="submission" date="2020-05" db="EMBL/GenBank/DDBJ databases">
        <authorList>
            <person name="Mo P."/>
        </authorList>
    </citation>
    <scope>NUCLEOTIDE SEQUENCE [LARGE SCALE GENOMIC DNA]</scope>
    <source>
        <strain evidence="10 11">Gen01</strain>
    </source>
</reference>
<dbReference type="EC" id="2.7.11.1" evidence="1"/>
<evidence type="ECO:0000259" key="9">
    <source>
        <dbReference type="PROSITE" id="PS50011"/>
    </source>
</evidence>
<dbReference type="InterPro" id="IPR036116">
    <property type="entry name" value="FN3_sf"/>
</dbReference>
<evidence type="ECO:0000256" key="4">
    <source>
        <dbReference type="ARBA" id="ARBA00022741"/>
    </source>
</evidence>
<feature type="region of interest" description="Disordered" evidence="8">
    <location>
        <begin position="286"/>
        <end position="405"/>
    </location>
</feature>
<sequence>MPQQQGAAAGWVGHVLAGHRIDALVGEGGMGVVYRATHLNLRRTVALKVLSPALAADLEYRRRFEREATIAASLEHPAVVPIYDAGHANGVLFLSMRFIEGDDLGAVLQREGPLDVGRLCALLGPVADALDAVHEAGLVHRDVKPGNVLISRPGRSRSGQVYLCDFGIARGRTDPGSDITAAGRYLGTLQYSSPEQIQGKWIDGRSDQYGLACLVFRGLTGQVPYPRDDTAAVIYAHLAADPPRPSLLRPELPPAVDDVIARAAAKDPARRFDSCAAFVAALAAATVPSSRPRPTPAPRRAAPPEVPAAAPTRRALRPTRPLPLPEVRPEPVPPAPAAPEQPPVAVPVPRHAAPDPVAPDPAPAPSTPAGPAPAGPAPAGPAPAAPAPVAAAPEPAEPVAPEPAPVAPAVPAPVDVRAERGTDDTSVTVTWTPGDDRDVEYKVSRLCPDGRWHVVGRTRTTGLIDGAPAADSDVPVYAVVARIGGEVSAQAVSEEVQPGQEAAAQQAAAQQAAVQQAPRHPVPAPAPSPDVTDPGGIPAVTDLAVAAPGTLVLTWPDGVTEAMVVVRRDGPPLSPGDPAATTWKITNMRYQLDGGLLLPASVPRPCHVAVASCRRERGALVVAPGFGPGARARVPG</sequence>
<feature type="domain" description="Protein kinase" evidence="9">
    <location>
        <begin position="19"/>
        <end position="283"/>
    </location>
</feature>
<dbReference type="PROSITE" id="PS00108">
    <property type="entry name" value="PROTEIN_KINASE_ST"/>
    <property type="match status" value="1"/>
</dbReference>
<feature type="compositionally biased region" description="Low complexity" evidence="8">
    <location>
        <begin position="496"/>
        <end position="519"/>
    </location>
</feature>
<name>A0A6M6JQI1_9PSEU</name>
<dbReference type="InterPro" id="IPR008271">
    <property type="entry name" value="Ser/Thr_kinase_AS"/>
</dbReference>
<accession>A0A6M6JQI1</accession>
<evidence type="ECO:0000256" key="5">
    <source>
        <dbReference type="ARBA" id="ARBA00022777"/>
    </source>
</evidence>
<dbReference type="PROSITE" id="PS50011">
    <property type="entry name" value="PROTEIN_KINASE_DOM"/>
    <property type="match status" value="1"/>
</dbReference>
<evidence type="ECO:0000256" key="1">
    <source>
        <dbReference type="ARBA" id="ARBA00012513"/>
    </source>
</evidence>
<evidence type="ECO:0000256" key="7">
    <source>
        <dbReference type="PROSITE-ProRule" id="PRU10141"/>
    </source>
</evidence>
<dbReference type="SUPFAM" id="SSF49265">
    <property type="entry name" value="Fibronectin type III"/>
    <property type="match status" value="1"/>
</dbReference>
<keyword evidence="6 7" id="KW-0067">ATP-binding</keyword>
<organism evidence="10 11">
    <name type="scientific">Pseudonocardia broussonetiae</name>
    <dbReference type="NCBI Taxonomy" id="2736640"/>
    <lineage>
        <taxon>Bacteria</taxon>
        <taxon>Bacillati</taxon>
        <taxon>Actinomycetota</taxon>
        <taxon>Actinomycetes</taxon>
        <taxon>Pseudonocardiales</taxon>
        <taxon>Pseudonocardiaceae</taxon>
        <taxon>Pseudonocardia</taxon>
    </lineage>
</organism>
<keyword evidence="11" id="KW-1185">Reference proteome</keyword>
<keyword evidence="5 10" id="KW-0418">Kinase</keyword>
<feature type="binding site" evidence="7">
    <location>
        <position position="48"/>
    </location>
    <ligand>
        <name>ATP</name>
        <dbReference type="ChEBI" id="CHEBI:30616"/>
    </ligand>
</feature>
<dbReference type="PANTHER" id="PTHR43289:SF6">
    <property type="entry name" value="SERINE_THREONINE-PROTEIN KINASE NEKL-3"/>
    <property type="match status" value="1"/>
</dbReference>
<dbReference type="PROSITE" id="PS00107">
    <property type="entry name" value="PROTEIN_KINASE_ATP"/>
    <property type="match status" value="1"/>
</dbReference>
<dbReference type="SUPFAM" id="SSF56112">
    <property type="entry name" value="Protein kinase-like (PK-like)"/>
    <property type="match status" value="1"/>
</dbReference>